<keyword evidence="6" id="KW-1185">Reference proteome</keyword>
<dbReference type="SMART" id="SM00320">
    <property type="entry name" value="WD40"/>
    <property type="match status" value="7"/>
</dbReference>
<evidence type="ECO:0000256" key="3">
    <source>
        <dbReference type="PROSITE-ProRule" id="PRU00221"/>
    </source>
</evidence>
<evidence type="ECO:0000256" key="1">
    <source>
        <dbReference type="ARBA" id="ARBA00022574"/>
    </source>
</evidence>
<dbReference type="PROSITE" id="PS50082">
    <property type="entry name" value="WD_REPEATS_2"/>
    <property type="match status" value="3"/>
</dbReference>
<dbReference type="InterPro" id="IPR036322">
    <property type="entry name" value="WD40_repeat_dom_sf"/>
</dbReference>
<feature type="compositionally biased region" description="Basic and acidic residues" evidence="4">
    <location>
        <begin position="450"/>
        <end position="465"/>
    </location>
</feature>
<comment type="caution">
    <text evidence="5">The sequence shown here is derived from an EMBL/GenBank/DDBJ whole genome shotgun (WGS) entry which is preliminary data.</text>
</comment>
<dbReference type="PANTHER" id="PTHR44019:SF8">
    <property type="entry name" value="POC1 CENTRIOLAR PROTEIN HOMOLOG"/>
    <property type="match status" value="1"/>
</dbReference>
<sequence length="685" mass="75004">MAARPFVRQTPREASTPVKSNKPIPKNKLEVRGKRIRDFVFLHDNIHVMGGFEDGTIHKWDCNTGLAVGKPLRSEGGRMYALALSPDGKMIACGRADGSVQQLNTHGKIMLQGVWRGHRNWVRSLSWSPSGGHIASGSFDGEILIRKVESGDVEVGPIQTKQIGVSALAYSPSGEKIASGGYNATICIWNTKTGQLTVGPIKNLWSSVMSVAWSSDNTKLYSASDFFARIFDSESGALLHSLEHDHILFSVTLSPKNNLLACVGSKGVAQLWDTESYQPLGKPFHDHLSLRHVAFSRDGNHLAYCGMDGKVTLWMVEDMVPELEAPTLSQQDHGQLEATQQPEDTLPELQHRTQPQSPSSSFLDVDATGGDGIIEEMRDDPYNFFQFSQTSLPATTPNPPQPPNPSPARRFWKMISQSVPLRECTKHKLSTWRACSNTSIEPATTTHHQQTPDEKLRAEENDKASIQDADCPPNALGSNKLEADEGKPRGRCLTSTQSSPTEIWKWSVHTRRKDPTSVSMAPHPEVVEVFAVRGFQKYMASILKRETKSSAITCNTPLAVDHTSGSSVTRLANAPQHRIPQNSRHWNSSSTPIGSSRCPVDVAACRDENRYGIVPESDAEAAAAMQRTNDHIANSSTLPGQPAVVAQVSQGRPIQTQASTSGMEEIVVSCCGFIISCRRSNSHQP</sequence>
<evidence type="ECO:0000256" key="4">
    <source>
        <dbReference type="SAM" id="MobiDB-lite"/>
    </source>
</evidence>
<dbReference type="AlphaFoldDB" id="A0AAD4DQ29"/>
<dbReference type="RefSeq" id="XP_041217422.1">
    <property type="nucleotide sequence ID" value="XM_041363347.1"/>
</dbReference>
<evidence type="ECO:0000313" key="6">
    <source>
        <dbReference type="Proteomes" id="UP001195769"/>
    </source>
</evidence>
<evidence type="ECO:0000256" key="2">
    <source>
        <dbReference type="ARBA" id="ARBA00022737"/>
    </source>
</evidence>
<dbReference type="Gene3D" id="2.130.10.10">
    <property type="entry name" value="YVTN repeat-like/Quinoprotein amine dehydrogenase"/>
    <property type="match status" value="2"/>
</dbReference>
<dbReference type="PANTHER" id="PTHR44019">
    <property type="entry name" value="WD REPEAT-CONTAINING PROTEIN 55"/>
    <property type="match status" value="1"/>
</dbReference>
<dbReference type="EMBL" id="JABBWK010000160">
    <property type="protein sequence ID" value="KAG1889103.1"/>
    <property type="molecule type" value="Genomic_DNA"/>
</dbReference>
<keyword evidence="2" id="KW-0677">Repeat</keyword>
<dbReference type="InterPro" id="IPR019775">
    <property type="entry name" value="WD40_repeat_CS"/>
</dbReference>
<feature type="region of interest" description="Disordered" evidence="4">
    <location>
        <begin position="1"/>
        <end position="26"/>
    </location>
</feature>
<gene>
    <name evidence="5" type="ORF">F5891DRAFT_1073637</name>
</gene>
<feature type="region of interest" description="Disordered" evidence="4">
    <location>
        <begin position="440"/>
        <end position="496"/>
    </location>
</feature>
<feature type="repeat" description="WD" evidence="3">
    <location>
        <begin position="115"/>
        <end position="156"/>
    </location>
</feature>
<dbReference type="InterPro" id="IPR050505">
    <property type="entry name" value="WDR55/POC1"/>
</dbReference>
<dbReference type="Proteomes" id="UP001195769">
    <property type="component" value="Unassembled WGS sequence"/>
</dbReference>
<feature type="compositionally biased region" description="Polar residues" evidence="4">
    <location>
        <begin position="352"/>
        <end position="362"/>
    </location>
</feature>
<feature type="repeat" description="WD" evidence="3">
    <location>
        <begin position="241"/>
        <end position="282"/>
    </location>
</feature>
<keyword evidence="1 3" id="KW-0853">WD repeat</keyword>
<feature type="compositionally biased region" description="Polar residues" evidence="4">
    <location>
        <begin position="440"/>
        <end position="449"/>
    </location>
</feature>
<protein>
    <submittedName>
        <fullName evidence="5">WD40-repeat-containing domain protein</fullName>
    </submittedName>
</protein>
<dbReference type="InterPro" id="IPR015943">
    <property type="entry name" value="WD40/YVTN_repeat-like_dom_sf"/>
</dbReference>
<feature type="region of interest" description="Disordered" evidence="4">
    <location>
        <begin position="389"/>
        <end position="409"/>
    </location>
</feature>
<reference evidence="5" key="1">
    <citation type="journal article" date="2020" name="New Phytol.">
        <title>Comparative genomics reveals dynamic genome evolution in host specialist ectomycorrhizal fungi.</title>
        <authorList>
            <person name="Lofgren L.A."/>
            <person name="Nguyen N.H."/>
            <person name="Vilgalys R."/>
            <person name="Ruytinx J."/>
            <person name="Liao H.L."/>
            <person name="Branco S."/>
            <person name="Kuo A."/>
            <person name="LaButti K."/>
            <person name="Lipzen A."/>
            <person name="Andreopoulos W."/>
            <person name="Pangilinan J."/>
            <person name="Riley R."/>
            <person name="Hundley H."/>
            <person name="Na H."/>
            <person name="Barry K."/>
            <person name="Grigoriev I.V."/>
            <person name="Stajich J.E."/>
            <person name="Kennedy P.G."/>
        </authorList>
    </citation>
    <scope>NUCLEOTIDE SEQUENCE</scope>
    <source>
        <strain evidence="5">FC203</strain>
    </source>
</reference>
<evidence type="ECO:0000313" key="5">
    <source>
        <dbReference type="EMBL" id="KAG1889103.1"/>
    </source>
</evidence>
<organism evidence="5 6">
    <name type="scientific">Suillus fuscotomentosus</name>
    <dbReference type="NCBI Taxonomy" id="1912939"/>
    <lineage>
        <taxon>Eukaryota</taxon>
        <taxon>Fungi</taxon>
        <taxon>Dikarya</taxon>
        <taxon>Basidiomycota</taxon>
        <taxon>Agaricomycotina</taxon>
        <taxon>Agaricomycetes</taxon>
        <taxon>Agaricomycetidae</taxon>
        <taxon>Boletales</taxon>
        <taxon>Suillineae</taxon>
        <taxon>Suillaceae</taxon>
        <taxon>Suillus</taxon>
    </lineage>
</organism>
<dbReference type="SUPFAM" id="SSF50978">
    <property type="entry name" value="WD40 repeat-like"/>
    <property type="match status" value="1"/>
</dbReference>
<feature type="compositionally biased region" description="Pro residues" evidence="4">
    <location>
        <begin position="396"/>
        <end position="406"/>
    </location>
</feature>
<dbReference type="Pfam" id="PF00400">
    <property type="entry name" value="WD40"/>
    <property type="match status" value="5"/>
</dbReference>
<accession>A0AAD4DQ29</accession>
<proteinExistence type="predicted"/>
<dbReference type="PROSITE" id="PS00678">
    <property type="entry name" value="WD_REPEATS_1"/>
    <property type="match status" value="1"/>
</dbReference>
<feature type="region of interest" description="Disordered" evidence="4">
    <location>
        <begin position="347"/>
        <end position="376"/>
    </location>
</feature>
<feature type="repeat" description="WD" evidence="3">
    <location>
        <begin position="158"/>
        <end position="199"/>
    </location>
</feature>
<dbReference type="InterPro" id="IPR001680">
    <property type="entry name" value="WD40_rpt"/>
</dbReference>
<name>A0AAD4DQ29_9AGAM</name>
<dbReference type="PROSITE" id="PS50294">
    <property type="entry name" value="WD_REPEATS_REGION"/>
    <property type="match status" value="2"/>
</dbReference>
<dbReference type="GeneID" id="64657645"/>